<organism evidence="2 3">
    <name type="scientific">Nocardioides luti</name>
    <dbReference type="NCBI Taxonomy" id="2761101"/>
    <lineage>
        <taxon>Bacteria</taxon>
        <taxon>Bacillati</taxon>
        <taxon>Actinomycetota</taxon>
        <taxon>Actinomycetes</taxon>
        <taxon>Propionibacteriales</taxon>
        <taxon>Nocardioidaceae</taxon>
        <taxon>Nocardioides</taxon>
    </lineage>
</organism>
<feature type="region of interest" description="Disordered" evidence="1">
    <location>
        <begin position="446"/>
        <end position="467"/>
    </location>
</feature>
<feature type="compositionally biased region" description="Low complexity" evidence="1">
    <location>
        <begin position="457"/>
        <end position="467"/>
    </location>
</feature>
<comment type="caution">
    <text evidence="2">The sequence shown here is derived from an EMBL/GenBank/DDBJ whole genome shotgun (WGS) entry which is preliminary data.</text>
</comment>
<keyword evidence="3" id="KW-1185">Reference proteome</keyword>
<dbReference type="InterPro" id="IPR006059">
    <property type="entry name" value="SBP"/>
</dbReference>
<dbReference type="Gene3D" id="3.40.190.10">
    <property type="entry name" value="Periplasmic binding protein-like II"/>
    <property type="match status" value="1"/>
</dbReference>
<dbReference type="EMBL" id="JACKXE010000001">
    <property type="protein sequence ID" value="MBB6627098.1"/>
    <property type="molecule type" value="Genomic_DNA"/>
</dbReference>
<dbReference type="PANTHER" id="PTHR43649">
    <property type="entry name" value="ARABINOSE-BINDING PROTEIN-RELATED"/>
    <property type="match status" value="1"/>
</dbReference>
<dbReference type="SUPFAM" id="SSF53850">
    <property type="entry name" value="Periplasmic binding protein-like II"/>
    <property type="match status" value="1"/>
</dbReference>
<proteinExistence type="predicted"/>
<evidence type="ECO:0000313" key="3">
    <source>
        <dbReference type="Proteomes" id="UP000523955"/>
    </source>
</evidence>
<protein>
    <submittedName>
        <fullName evidence="2">Extracellular solute-binding protein</fullName>
    </submittedName>
</protein>
<dbReference type="InterPro" id="IPR050490">
    <property type="entry name" value="Bact_solute-bd_prot1"/>
</dbReference>
<sequence length="467" mass="50630">MRARGTQGERPATRHTRPGRRLLPWAALLALSLTLAGCTSDDAPTPTPSGSPVAKPTKLSFGVYGPDDEITAFQSVADNYNSLHDESKVSLESFPDHDGLLKAVESGDVPDVFMVSRRDLAVVQEAGLIQPVDELLDERGVDFGDGYARDALEAFSADNRLQCMPYGLSPMVIYYNKGLLDFDKMRARGLDAPDNTDGDFRWSFEQFEVAAKVATRPRKGTRGVYVDPTLRGLAPFIYSGSGQLFDDEEQPTSLAFSDEDTQTALETALPLLRDPTLTLTEKQLAKASPLEWFERGKLGMIEGFRSLVPELRQVQGLEFDVMPMPILDSSATVGDISGLCLSADAASTPEAADFLFHAVSTPSVQKVTRTGYLAPANLEVALSDDFRQPGRLPDQATVFTTSVRSMVIPPLLDNWSELEAAVAPTLEELLTIPVIDDLTALTEEIDAESRTVLDPESASPSASPSGE</sequence>
<reference evidence="2 3" key="1">
    <citation type="submission" date="2020-08" db="EMBL/GenBank/DDBJ databases">
        <authorList>
            <person name="Seo M.-J."/>
        </authorList>
    </citation>
    <scope>NUCLEOTIDE SEQUENCE [LARGE SCALE GENOMIC DNA]</scope>
    <source>
        <strain evidence="2 3">KIGAM211</strain>
    </source>
</reference>
<evidence type="ECO:0000313" key="2">
    <source>
        <dbReference type="EMBL" id="MBB6627098.1"/>
    </source>
</evidence>
<dbReference type="Proteomes" id="UP000523955">
    <property type="component" value="Unassembled WGS sequence"/>
</dbReference>
<name>A0A7X0RHG0_9ACTN</name>
<dbReference type="Pfam" id="PF13416">
    <property type="entry name" value="SBP_bac_8"/>
    <property type="match status" value="1"/>
</dbReference>
<dbReference type="PANTHER" id="PTHR43649:SF12">
    <property type="entry name" value="DIACETYLCHITOBIOSE BINDING PROTEIN DASA"/>
    <property type="match status" value="1"/>
</dbReference>
<dbReference type="RefSeq" id="WP_185252297.1">
    <property type="nucleotide sequence ID" value="NZ_JACKXE010000001.1"/>
</dbReference>
<accession>A0A7X0RHG0</accession>
<gene>
    <name evidence="2" type="ORF">H5V45_07160</name>
</gene>
<dbReference type="AlphaFoldDB" id="A0A7X0RHG0"/>
<evidence type="ECO:0000256" key="1">
    <source>
        <dbReference type="SAM" id="MobiDB-lite"/>
    </source>
</evidence>